<dbReference type="AlphaFoldDB" id="A0A0F7S411"/>
<sequence length="51" mass="5734">MTYRPHKHIPDKERVIAGYKFQAALNNPSTTSEGRAHARKLAAQGVFHFLA</sequence>
<proteinExistence type="predicted"/>
<dbReference type="InterPro" id="IPR018824">
    <property type="entry name" value="Conidiation-specific_6"/>
</dbReference>
<accession>A0A0F7S411</accession>
<dbReference type="Proteomes" id="UP000242770">
    <property type="component" value="Unassembled WGS sequence"/>
</dbReference>
<dbReference type="Pfam" id="PF10346">
    <property type="entry name" value="Con-6"/>
    <property type="match status" value="1"/>
</dbReference>
<name>A0A0F7S411_9BASI</name>
<dbReference type="EMBL" id="CCFA01004873">
    <property type="protein sequence ID" value="CDS02014.1"/>
    <property type="molecule type" value="Genomic_DNA"/>
</dbReference>
<evidence type="ECO:0000313" key="1">
    <source>
        <dbReference type="EMBL" id="CDS02014.1"/>
    </source>
</evidence>
<evidence type="ECO:0000313" key="2">
    <source>
        <dbReference type="Proteomes" id="UP000242770"/>
    </source>
</evidence>
<organism evidence="1 2">
    <name type="scientific">Sporisorium scitamineum</name>
    <dbReference type="NCBI Taxonomy" id="49012"/>
    <lineage>
        <taxon>Eukaryota</taxon>
        <taxon>Fungi</taxon>
        <taxon>Dikarya</taxon>
        <taxon>Basidiomycota</taxon>
        <taxon>Ustilaginomycotina</taxon>
        <taxon>Ustilaginomycetes</taxon>
        <taxon>Ustilaginales</taxon>
        <taxon>Ustilaginaceae</taxon>
        <taxon>Sporisorium</taxon>
    </lineage>
</organism>
<protein>
    <submittedName>
        <fullName evidence="1">Uncharacterized protein</fullName>
    </submittedName>
</protein>
<gene>
    <name evidence="1" type="primary">SSCI80300.1</name>
</gene>
<keyword evidence="2" id="KW-1185">Reference proteome</keyword>
<reference evidence="2" key="1">
    <citation type="submission" date="2014-06" db="EMBL/GenBank/DDBJ databases">
        <authorList>
            <person name="Berkman P.J."/>
        </authorList>
    </citation>
    <scope>NUCLEOTIDE SEQUENCE [LARGE SCALE GENOMIC DNA]</scope>
</reference>